<feature type="transmembrane region" description="Helical" evidence="1">
    <location>
        <begin position="226"/>
        <end position="245"/>
    </location>
</feature>
<evidence type="ECO:0000256" key="1">
    <source>
        <dbReference type="SAM" id="Phobius"/>
    </source>
</evidence>
<dbReference type="PANTHER" id="PTHR39336:SF1">
    <property type="entry name" value="PYRIDOXAMINE PHOSPHATE OXIDASE FAMILY PROTEIN (AFU_ORTHOLOGUE AFUA_6G11440)"/>
    <property type="match status" value="1"/>
</dbReference>
<proteinExistence type="predicted"/>
<gene>
    <name evidence="2" type="ORF">BAUCODRAFT_79423</name>
</gene>
<protein>
    <recommendedName>
        <fullName evidence="4">Pyridoxamine 5'-phosphate oxidase putative domain-containing protein</fullName>
    </recommendedName>
</protein>
<organism evidence="2 3">
    <name type="scientific">Baudoinia panamericana (strain UAMH 10762)</name>
    <name type="common">Angels' share fungus</name>
    <name type="synonym">Baudoinia compniacensis (strain UAMH 10762)</name>
    <dbReference type="NCBI Taxonomy" id="717646"/>
    <lineage>
        <taxon>Eukaryota</taxon>
        <taxon>Fungi</taxon>
        <taxon>Dikarya</taxon>
        <taxon>Ascomycota</taxon>
        <taxon>Pezizomycotina</taxon>
        <taxon>Dothideomycetes</taxon>
        <taxon>Dothideomycetidae</taxon>
        <taxon>Mycosphaerellales</taxon>
        <taxon>Teratosphaeriaceae</taxon>
        <taxon>Baudoinia</taxon>
    </lineage>
</organism>
<keyword evidence="1" id="KW-1133">Transmembrane helix</keyword>
<dbReference type="Gene3D" id="2.30.110.10">
    <property type="entry name" value="Electron Transport, Fmn-binding Protein, Chain A"/>
    <property type="match status" value="1"/>
</dbReference>
<evidence type="ECO:0000313" key="2">
    <source>
        <dbReference type="EMBL" id="EMC91741.1"/>
    </source>
</evidence>
<dbReference type="Proteomes" id="UP000011761">
    <property type="component" value="Unassembled WGS sequence"/>
</dbReference>
<keyword evidence="1" id="KW-0812">Transmembrane</keyword>
<dbReference type="OMA" id="RITLMWC"/>
<dbReference type="InterPro" id="IPR012349">
    <property type="entry name" value="Split_barrel_FMN-bd"/>
</dbReference>
<dbReference type="RefSeq" id="XP_007681049.1">
    <property type="nucleotide sequence ID" value="XM_007682859.1"/>
</dbReference>
<dbReference type="GeneID" id="19117257"/>
<keyword evidence="1" id="KW-0472">Membrane</keyword>
<keyword evidence="3" id="KW-1185">Reference proteome</keyword>
<dbReference type="STRING" id="717646.M2M548"/>
<dbReference type="PANTHER" id="PTHR39336">
    <property type="entry name" value="PYRIDOXAMINE PHOSPHATE OXIDASE FAMILY PROTEIN (AFU_ORTHOLOGUE AFUA_6G11440)"/>
    <property type="match status" value="1"/>
</dbReference>
<dbReference type="SUPFAM" id="SSF50475">
    <property type="entry name" value="FMN-binding split barrel"/>
    <property type="match status" value="1"/>
</dbReference>
<dbReference type="OrthoDB" id="539398at2759"/>
<dbReference type="AlphaFoldDB" id="M2M548"/>
<reference evidence="2 3" key="1">
    <citation type="journal article" date="2012" name="PLoS Pathog.">
        <title>Diverse lifestyles and strategies of plant pathogenesis encoded in the genomes of eighteen Dothideomycetes fungi.</title>
        <authorList>
            <person name="Ohm R.A."/>
            <person name="Feau N."/>
            <person name="Henrissat B."/>
            <person name="Schoch C.L."/>
            <person name="Horwitz B.A."/>
            <person name="Barry K.W."/>
            <person name="Condon B.J."/>
            <person name="Copeland A.C."/>
            <person name="Dhillon B."/>
            <person name="Glaser F."/>
            <person name="Hesse C.N."/>
            <person name="Kosti I."/>
            <person name="LaButti K."/>
            <person name="Lindquist E.A."/>
            <person name="Lucas S."/>
            <person name="Salamov A.A."/>
            <person name="Bradshaw R.E."/>
            <person name="Ciuffetti L."/>
            <person name="Hamelin R.C."/>
            <person name="Kema G.H.J."/>
            <person name="Lawrence C."/>
            <person name="Scott J.A."/>
            <person name="Spatafora J.W."/>
            <person name="Turgeon B.G."/>
            <person name="de Wit P.J.G.M."/>
            <person name="Zhong S."/>
            <person name="Goodwin S.B."/>
            <person name="Grigoriev I.V."/>
        </authorList>
    </citation>
    <scope>NUCLEOTIDE SEQUENCE [LARGE SCALE GENOMIC DNA]</scope>
    <source>
        <strain evidence="2 3">UAMH 10762</strain>
    </source>
</reference>
<dbReference type="eggNOG" id="ENOG502S0EA">
    <property type="taxonomic scope" value="Eukaryota"/>
</dbReference>
<evidence type="ECO:0008006" key="4">
    <source>
        <dbReference type="Google" id="ProtNLM"/>
    </source>
</evidence>
<evidence type="ECO:0000313" key="3">
    <source>
        <dbReference type="Proteomes" id="UP000011761"/>
    </source>
</evidence>
<dbReference type="HOGENOM" id="CLU_054794_1_0_1"/>
<dbReference type="KEGG" id="bcom:BAUCODRAFT_79423"/>
<sequence>MVQFYDSISDDLRDWALQQQVFFIASAPLTGSHINLSPKGLPASTLTVFDPNHVAYIDATGSGIETISHVYENGRATIMFCSFDKSPRIMRWFCKGRVVEYDDPEFEGWLKKMGKEKIVGTRAVILFDVWKVQTSCGYAVPLVSSNIDPVKIDEGPRAYLEDRKTLGHWAGKHVEAGTLQDYHQKMNARSHDGCGGLKAARRARGEHMLLEDCMIWMRRTTQQREAMLVGALLAILTMLALRFVVEGLGLRLPSSIRGLQ</sequence>
<accession>M2M548</accession>
<name>M2M548_BAUPA</name>
<dbReference type="EMBL" id="KB445563">
    <property type="protein sequence ID" value="EMC91741.1"/>
    <property type="molecule type" value="Genomic_DNA"/>
</dbReference>